<evidence type="ECO:0000313" key="2">
    <source>
        <dbReference type="EMBL" id="VFQ62518.1"/>
    </source>
</evidence>
<dbReference type="EMBL" id="OOIL02000230">
    <property type="protein sequence ID" value="VFQ62518.1"/>
    <property type="molecule type" value="Genomic_DNA"/>
</dbReference>
<dbReference type="Proteomes" id="UP000595140">
    <property type="component" value="Unassembled WGS sequence"/>
</dbReference>
<accession>A0A484KC98</accession>
<keyword evidence="1" id="KW-0732">Signal</keyword>
<evidence type="ECO:0000313" key="3">
    <source>
        <dbReference type="Proteomes" id="UP000595140"/>
    </source>
</evidence>
<evidence type="ECO:0008006" key="4">
    <source>
        <dbReference type="Google" id="ProtNLM"/>
    </source>
</evidence>
<keyword evidence="3" id="KW-1185">Reference proteome</keyword>
<name>A0A484KC98_9ASTE</name>
<gene>
    <name evidence="2" type="ORF">CCAM_LOCUS4294</name>
</gene>
<organism evidence="2 3">
    <name type="scientific">Cuscuta campestris</name>
    <dbReference type="NCBI Taxonomy" id="132261"/>
    <lineage>
        <taxon>Eukaryota</taxon>
        <taxon>Viridiplantae</taxon>
        <taxon>Streptophyta</taxon>
        <taxon>Embryophyta</taxon>
        <taxon>Tracheophyta</taxon>
        <taxon>Spermatophyta</taxon>
        <taxon>Magnoliopsida</taxon>
        <taxon>eudicotyledons</taxon>
        <taxon>Gunneridae</taxon>
        <taxon>Pentapetalae</taxon>
        <taxon>asterids</taxon>
        <taxon>lamiids</taxon>
        <taxon>Solanales</taxon>
        <taxon>Convolvulaceae</taxon>
        <taxon>Cuscuteae</taxon>
        <taxon>Cuscuta</taxon>
        <taxon>Cuscuta subgen. Grammica</taxon>
        <taxon>Cuscuta sect. Cleistogrammica</taxon>
    </lineage>
</organism>
<proteinExistence type="predicted"/>
<evidence type="ECO:0000256" key="1">
    <source>
        <dbReference type="SAM" id="SignalP"/>
    </source>
</evidence>
<reference evidence="2 3" key="1">
    <citation type="submission" date="2018-04" db="EMBL/GenBank/DDBJ databases">
        <authorList>
            <person name="Vogel A."/>
        </authorList>
    </citation>
    <scope>NUCLEOTIDE SEQUENCE [LARGE SCALE GENOMIC DNA]</scope>
</reference>
<feature type="signal peptide" evidence="1">
    <location>
        <begin position="1"/>
        <end position="18"/>
    </location>
</feature>
<dbReference type="AlphaFoldDB" id="A0A484KC98"/>
<sequence length="83" mass="9165">MLARVLPLLASLPWCVQCCFSDAAVVLEESPSRKELHTYAASKVTGADEKLQDDRRSEGLRFLWTTIHQAPARLLALGDPEGN</sequence>
<feature type="chain" id="PRO_5019835739" description="Secreted protein" evidence="1">
    <location>
        <begin position="19"/>
        <end position="83"/>
    </location>
</feature>
<protein>
    <recommendedName>
        <fullName evidence="4">Secreted protein</fullName>
    </recommendedName>
</protein>